<name>A0A1H5T4E6_9RHOO</name>
<dbReference type="EMBL" id="CP018839">
    <property type="protein sequence ID" value="APR04146.1"/>
    <property type="molecule type" value="Genomic_DNA"/>
</dbReference>
<dbReference type="Gene3D" id="3.30.450.20">
    <property type="entry name" value="PAS domain"/>
    <property type="match status" value="3"/>
</dbReference>
<dbReference type="Proteomes" id="UP000185739">
    <property type="component" value="Chromosome"/>
</dbReference>
<dbReference type="NCBIfam" id="TIGR00229">
    <property type="entry name" value="sensory_box"/>
    <property type="match status" value="3"/>
</dbReference>
<dbReference type="NCBIfam" id="TIGR00254">
    <property type="entry name" value="GGDEF"/>
    <property type="match status" value="1"/>
</dbReference>
<dbReference type="Gene3D" id="3.20.20.450">
    <property type="entry name" value="EAL domain"/>
    <property type="match status" value="1"/>
</dbReference>
<dbReference type="GO" id="GO:0006355">
    <property type="term" value="P:regulation of DNA-templated transcription"/>
    <property type="evidence" value="ECO:0007669"/>
    <property type="project" value="InterPro"/>
</dbReference>
<dbReference type="SUPFAM" id="SSF55073">
    <property type="entry name" value="Nucleotide cyclase"/>
    <property type="match status" value="1"/>
</dbReference>
<dbReference type="SMART" id="SM00086">
    <property type="entry name" value="PAC"/>
    <property type="match status" value="3"/>
</dbReference>
<dbReference type="InterPro" id="IPR013767">
    <property type="entry name" value="PAS_fold"/>
</dbReference>
<dbReference type="SMART" id="SM00091">
    <property type="entry name" value="PAS"/>
    <property type="match status" value="3"/>
</dbReference>
<sequence length="816" mass="90526">MSRPHPDRGQSEAEVLRLRKALDHVGAHVFIKDLDGRYTYVNRMVSELFGAAAEDILGRTDERFFDLSLSKDLRDHDRRVIEEAVRIEGEERNVVARSGETRYFQAVKQPLFDDDGTVVGVLGVSTDITARKRVEIALRERESLLSDILDTASVAIFLVDRDGVITHANRRMAEMFGHPLAQIIGSEYVAHIHPAERDTGRERMRALLASKIAAVDLERLYLRADGSEFWGHLTGRRFQDGQGAERGLVGVIADISAARRAIERHASVINLAMDGFLAVGADGRVRECNAALCTLTGYLREEILGSSLSRFEAQESADEAAAHTRRIFATGNDRFETHWRRKDGSVVEVEVTATCLRRDEEIGVFVRDIAQRKAHQDELRYIASHDLLTGLPNRALLFDRMRQAVAQADRAGTLLAVCYLDLDGFKPVNDRFGHQEGDGVLIEVARRLKGCVRGDDTVARIGGDEFVLLLQGLGDTGAVEAALRRVLVAVAQPLRVGGSEVAVSASLGAALYPRDDADTDTLLRHADQAMYLAKQGGRNRFHVFDTEHDRCVRERTERQARIAQALRDQELVLHYQPQVDMRSGRVLGAEALVRWLHPQRGLLAPAEFLPLIEDSDLIVELGDWVIATALAQLEAWRREGLELQVSVNIAARHLLRTDFVSRLCAHLDTCPQLPRHALKLEVVETAALEDLAHVSALIRECRELGVAFAVDDFGTGYSSLSYLKALPAQVLKIDQSFVRDMLVDAEDRAIVEGVIGLARVFGRTVIAEGVETVEHGTMLLALGCEQAQGYGIARPMPGAELQAWVGHWRPDRAWEG</sequence>
<dbReference type="InterPro" id="IPR001610">
    <property type="entry name" value="PAC"/>
</dbReference>
<dbReference type="STRING" id="96773.Tchl_1287"/>
<dbReference type="InterPro" id="IPR035919">
    <property type="entry name" value="EAL_sf"/>
</dbReference>
<dbReference type="AlphaFoldDB" id="A0A1H5T4E6"/>
<keyword evidence="2" id="KW-1185">Reference proteome</keyword>
<proteinExistence type="predicted"/>
<dbReference type="SMART" id="SM00052">
    <property type="entry name" value="EAL"/>
    <property type="match status" value="1"/>
</dbReference>
<dbReference type="SMART" id="SM00267">
    <property type="entry name" value="GGDEF"/>
    <property type="match status" value="1"/>
</dbReference>
<dbReference type="SUPFAM" id="SSF141868">
    <property type="entry name" value="EAL domain-like"/>
    <property type="match status" value="1"/>
</dbReference>
<protein>
    <submittedName>
        <fullName evidence="1">Diguanylate cyclase</fullName>
    </submittedName>
</protein>
<dbReference type="PANTHER" id="PTHR44757">
    <property type="entry name" value="DIGUANYLATE CYCLASE DGCP"/>
    <property type="match status" value="1"/>
</dbReference>
<dbReference type="GO" id="GO:0003824">
    <property type="term" value="F:catalytic activity"/>
    <property type="evidence" value="ECO:0007669"/>
    <property type="project" value="UniProtKB-ARBA"/>
</dbReference>
<dbReference type="CDD" id="cd00130">
    <property type="entry name" value="PAS"/>
    <property type="match status" value="3"/>
</dbReference>
<dbReference type="SUPFAM" id="SSF55785">
    <property type="entry name" value="PYP-like sensor domain (PAS domain)"/>
    <property type="match status" value="3"/>
</dbReference>
<dbReference type="RefSeq" id="WP_075147669.1">
    <property type="nucleotide sequence ID" value="NZ_CP018839.1"/>
</dbReference>
<dbReference type="InterPro" id="IPR029787">
    <property type="entry name" value="Nucleotide_cyclase"/>
</dbReference>
<dbReference type="Gene3D" id="3.30.70.270">
    <property type="match status" value="1"/>
</dbReference>
<dbReference type="InterPro" id="IPR000160">
    <property type="entry name" value="GGDEF_dom"/>
</dbReference>
<dbReference type="CDD" id="cd01948">
    <property type="entry name" value="EAL"/>
    <property type="match status" value="1"/>
</dbReference>
<dbReference type="PROSITE" id="PS50113">
    <property type="entry name" value="PAC"/>
    <property type="match status" value="2"/>
</dbReference>
<dbReference type="OrthoDB" id="9813903at2"/>
<accession>A0A1H5T4E6</accession>
<dbReference type="InterPro" id="IPR000014">
    <property type="entry name" value="PAS"/>
</dbReference>
<evidence type="ECO:0000313" key="2">
    <source>
        <dbReference type="Proteomes" id="UP000185739"/>
    </source>
</evidence>
<dbReference type="Pfam" id="PF00563">
    <property type="entry name" value="EAL"/>
    <property type="match status" value="1"/>
</dbReference>
<dbReference type="Pfam" id="PF00990">
    <property type="entry name" value="GGDEF"/>
    <property type="match status" value="1"/>
</dbReference>
<dbReference type="FunFam" id="3.30.70.270:FF:000001">
    <property type="entry name" value="Diguanylate cyclase domain protein"/>
    <property type="match status" value="1"/>
</dbReference>
<dbReference type="InterPro" id="IPR035965">
    <property type="entry name" value="PAS-like_dom_sf"/>
</dbReference>
<dbReference type="CDD" id="cd01949">
    <property type="entry name" value="GGDEF"/>
    <property type="match status" value="1"/>
</dbReference>
<reference evidence="1 2" key="1">
    <citation type="submission" date="2016-12" db="EMBL/GenBank/DDBJ databases">
        <title>Complete genome sequence of Thauera chlorobenzoica, a Betaproteobacterium degrading haloaromatics anaerobically to CO2 and halides.</title>
        <authorList>
            <person name="Goris T."/>
            <person name="Mergelsberg M."/>
            <person name="Boll M."/>
        </authorList>
    </citation>
    <scope>NUCLEOTIDE SEQUENCE [LARGE SCALE GENOMIC DNA]</scope>
    <source>
        <strain evidence="1 2">3CB1</strain>
    </source>
</reference>
<dbReference type="PANTHER" id="PTHR44757:SF2">
    <property type="entry name" value="BIOFILM ARCHITECTURE MAINTENANCE PROTEIN MBAA"/>
    <property type="match status" value="1"/>
</dbReference>
<dbReference type="Pfam" id="PF08448">
    <property type="entry name" value="PAS_4"/>
    <property type="match status" value="1"/>
</dbReference>
<dbReference type="PROSITE" id="PS50112">
    <property type="entry name" value="PAS"/>
    <property type="match status" value="3"/>
</dbReference>
<dbReference type="InterPro" id="IPR001633">
    <property type="entry name" value="EAL_dom"/>
</dbReference>
<organism evidence="1 2">
    <name type="scientific">Thauera chlorobenzoica</name>
    <dbReference type="NCBI Taxonomy" id="96773"/>
    <lineage>
        <taxon>Bacteria</taxon>
        <taxon>Pseudomonadati</taxon>
        <taxon>Pseudomonadota</taxon>
        <taxon>Betaproteobacteria</taxon>
        <taxon>Rhodocyclales</taxon>
        <taxon>Zoogloeaceae</taxon>
        <taxon>Thauera</taxon>
    </lineage>
</organism>
<dbReference type="Pfam" id="PF00989">
    <property type="entry name" value="PAS"/>
    <property type="match status" value="2"/>
</dbReference>
<gene>
    <name evidence="1" type="ORF">Tchl_1287</name>
</gene>
<dbReference type="PROSITE" id="PS50887">
    <property type="entry name" value="GGDEF"/>
    <property type="match status" value="1"/>
</dbReference>
<dbReference type="InterPro" id="IPR000700">
    <property type="entry name" value="PAS-assoc_C"/>
</dbReference>
<dbReference type="InterPro" id="IPR043128">
    <property type="entry name" value="Rev_trsase/Diguanyl_cyclase"/>
</dbReference>
<dbReference type="InterPro" id="IPR013656">
    <property type="entry name" value="PAS_4"/>
</dbReference>
<dbReference type="InterPro" id="IPR052155">
    <property type="entry name" value="Biofilm_reg_signaling"/>
</dbReference>
<dbReference type="KEGG" id="tcl:Tchl_1287"/>
<evidence type="ECO:0000313" key="1">
    <source>
        <dbReference type="EMBL" id="APR04146.1"/>
    </source>
</evidence>
<dbReference type="PROSITE" id="PS50883">
    <property type="entry name" value="EAL"/>
    <property type="match status" value="1"/>
</dbReference>